<evidence type="ECO:0000256" key="3">
    <source>
        <dbReference type="ARBA" id="ARBA00038471"/>
    </source>
</evidence>
<protein>
    <recommendedName>
        <fullName evidence="5">Pectinesterase inhibitor domain-containing protein</fullName>
    </recommendedName>
</protein>
<dbReference type="Gene3D" id="1.20.140.40">
    <property type="entry name" value="Invertase/pectin methylesterase inhibitor family protein"/>
    <property type="match status" value="1"/>
</dbReference>
<dbReference type="InterPro" id="IPR035513">
    <property type="entry name" value="Invertase/methylesterase_inhib"/>
</dbReference>
<dbReference type="NCBIfam" id="TIGR01614">
    <property type="entry name" value="PME_inhib"/>
    <property type="match status" value="1"/>
</dbReference>
<dbReference type="OrthoDB" id="1902988at2759"/>
<evidence type="ECO:0000256" key="4">
    <source>
        <dbReference type="SAM" id="SignalP"/>
    </source>
</evidence>
<dbReference type="Pfam" id="PF04043">
    <property type="entry name" value="PMEI"/>
    <property type="match status" value="1"/>
</dbReference>
<dbReference type="InterPro" id="IPR034088">
    <property type="entry name" value="Pla_a_1-like"/>
</dbReference>
<dbReference type="InterPro" id="IPR006501">
    <property type="entry name" value="Pectinesterase_inhib_dom"/>
</dbReference>
<proteinExistence type="inferred from homology"/>
<sequence>MGNNSFFSSPLFCFLYYFLLVPNHKVYSTNTFSNNLINQTCKECADEYTVGYAYCSSSLGAVPVSHMTNLQGLALISMELALENATYTSSSIKNLLADGSFDSFSLDCLQDCLELYSDAVLTLIDGVAAFLKGRYDFAEVMVGAVMDASTKCEEGFMVKGGEVSPLTRENYDLFALCDIALCIINILGLSVPHYSYALF</sequence>
<dbReference type="SMART" id="SM00856">
    <property type="entry name" value="PMEI"/>
    <property type="match status" value="1"/>
</dbReference>
<dbReference type="Proteomes" id="UP001141552">
    <property type="component" value="Unassembled WGS sequence"/>
</dbReference>
<evidence type="ECO:0000256" key="1">
    <source>
        <dbReference type="ARBA" id="ARBA00022729"/>
    </source>
</evidence>
<reference evidence="6" key="1">
    <citation type="submission" date="2022-02" db="EMBL/GenBank/DDBJ databases">
        <authorList>
            <person name="Henning P.M."/>
            <person name="McCubbin A.G."/>
            <person name="Shore J.S."/>
        </authorList>
    </citation>
    <scope>NUCLEOTIDE SEQUENCE</scope>
    <source>
        <strain evidence="6">F60SS</strain>
        <tissue evidence="6">Leaves</tissue>
    </source>
</reference>
<dbReference type="SUPFAM" id="SSF101148">
    <property type="entry name" value="Plant invertase/pectin methylesterase inhibitor"/>
    <property type="match status" value="1"/>
</dbReference>
<accession>A0A9Q0GDW3</accession>
<feature type="domain" description="Pectinesterase inhibitor" evidence="5">
    <location>
        <begin position="32"/>
        <end position="183"/>
    </location>
</feature>
<dbReference type="GO" id="GO:0004857">
    <property type="term" value="F:enzyme inhibitor activity"/>
    <property type="evidence" value="ECO:0007669"/>
    <property type="project" value="InterPro"/>
</dbReference>
<dbReference type="CDD" id="cd15795">
    <property type="entry name" value="PMEI-Pla_a_1_like"/>
    <property type="match status" value="1"/>
</dbReference>
<evidence type="ECO:0000313" key="7">
    <source>
        <dbReference type="Proteomes" id="UP001141552"/>
    </source>
</evidence>
<feature type="signal peptide" evidence="4">
    <location>
        <begin position="1"/>
        <end position="28"/>
    </location>
</feature>
<evidence type="ECO:0000259" key="5">
    <source>
        <dbReference type="SMART" id="SM00856"/>
    </source>
</evidence>
<dbReference type="AlphaFoldDB" id="A0A9Q0GDW3"/>
<comment type="caution">
    <text evidence="6">The sequence shown here is derived from an EMBL/GenBank/DDBJ whole genome shotgun (WGS) entry which is preliminary data.</text>
</comment>
<keyword evidence="1 4" id="KW-0732">Signal</keyword>
<evidence type="ECO:0000256" key="2">
    <source>
        <dbReference type="ARBA" id="ARBA00023157"/>
    </source>
</evidence>
<dbReference type="FunFam" id="1.20.140.40:FF:000002">
    <property type="entry name" value="Putative invertase inhibitor"/>
    <property type="match status" value="1"/>
</dbReference>
<feature type="chain" id="PRO_5040175042" description="Pectinesterase inhibitor domain-containing protein" evidence="4">
    <location>
        <begin position="29"/>
        <end position="199"/>
    </location>
</feature>
<evidence type="ECO:0000313" key="6">
    <source>
        <dbReference type="EMBL" id="KAJ4846834.1"/>
    </source>
</evidence>
<reference evidence="6" key="2">
    <citation type="journal article" date="2023" name="Plants (Basel)">
        <title>Annotation of the Turnera subulata (Passifloraceae) Draft Genome Reveals the S-Locus Evolved after the Divergence of Turneroideae from Passifloroideae in a Stepwise Manner.</title>
        <authorList>
            <person name="Henning P.M."/>
            <person name="Roalson E.H."/>
            <person name="Mir W."/>
            <person name="McCubbin A.G."/>
            <person name="Shore J.S."/>
        </authorList>
    </citation>
    <scope>NUCLEOTIDE SEQUENCE</scope>
    <source>
        <strain evidence="6">F60SS</strain>
    </source>
</reference>
<dbReference type="PANTHER" id="PTHR35357:SF17">
    <property type="entry name" value="PECTINESTERASE INHIBITOR 12"/>
    <property type="match status" value="1"/>
</dbReference>
<name>A0A9Q0GDW3_9ROSI</name>
<keyword evidence="2" id="KW-1015">Disulfide bond</keyword>
<comment type="similarity">
    <text evidence="3">Belongs to the PMEI family.</text>
</comment>
<organism evidence="6 7">
    <name type="scientific">Turnera subulata</name>
    <dbReference type="NCBI Taxonomy" id="218843"/>
    <lineage>
        <taxon>Eukaryota</taxon>
        <taxon>Viridiplantae</taxon>
        <taxon>Streptophyta</taxon>
        <taxon>Embryophyta</taxon>
        <taxon>Tracheophyta</taxon>
        <taxon>Spermatophyta</taxon>
        <taxon>Magnoliopsida</taxon>
        <taxon>eudicotyledons</taxon>
        <taxon>Gunneridae</taxon>
        <taxon>Pentapetalae</taxon>
        <taxon>rosids</taxon>
        <taxon>fabids</taxon>
        <taxon>Malpighiales</taxon>
        <taxon>Passifloraceae</taxon>
        <taxon>Turnera</taxon>
    </lineage>
</organism>
<gene>
    <name evidence="6" type="ORF">Tsubulata_004631</name>
</gene>
<dbReference type="GO" id="GO:0005576">
    <property type="term" value="C:extracellular region"/>
    <property type="evidence" value="ECO:0007669"/>
    <property type="project" value="UniProtKB-ARBA"/>
</dbReference>
<keyword evidence="7" id="KW-1185">Reference proteome</keyword>
<dbReference type="PANTHER" id="PTHR35357">
    <property type="entry name" value="OS02G0537100 PROTEIN"/>
    <property type="match status" value="1"/>
</dbReference>
<dbReference type="EMBL" id="JAKUCV010001329">
    <property type="protein sequence ID" value="KAJ4846834.1"/>
    <property type="molecule type" value="Genomic_DNA"/>
</dbReference>